<reference evidence="2" key="1">
    <citation type="journal article" date="2021" name="Genome Biol. Evol.">
        <title>A High-Quality Reference Genome for a Parasitic Bivalve with Doubly Uniparental Inheritance (Bivalvia: Unionida).</title>
        <authorList>
            <person name="Smith C.H."/>
        </authorList>
    </citation>
    <scope>NUCLEOTIDE SEQUENCE</scope>
    <source>
        <strain evidence="2">CHS0354</strain>
    </source>
</reference>
<dbReference type="EMBL" id="JAEAOA010001423">
    <property type="protein sequence ID" value="KAK3600429.1"/>
    <property type="molecule type" value="Genomic_DNA"/>
</dbReference>
<dbReference type="Gene3D" id="3.40.50.410">
    <property type="entry name" value="von Willebrand factor, type A domain"/>
    <property type="match status" value="1"/>
</dbReference>
<proteinExistence type="predicted"/>
<dbReference type="Proteomes" id="UP001195483">
    <property type="component" value="Unassembled WGS sequence"/>
</dbReference>
<reference evidence="2" key="2">
    <citation type="journal article" date="2021" name="Genome Biol. Evol.">
        <title>Developing a high-quality reference genome for a parasitic bivalve with doubly uniparental inheritance (Bivalvia: Unionida).</title>
        <authorList>
            <person name="Smith C.H."/>
        </authorList>
    </citation>
    <scope>NUCLEOTIDE SEQUENCE</scope>
    <source>
        <strain evidence="2">CHS0354</strain>
        <tissue evidence="2">Mantle</tissue>
    </source>
</reference>
<dbReference type="SUPFAM" id="SSF53300">
    <property type="entry name" value="vWA-like"/>
    <property type="match status" value="1"/>
</dbReference>
<dbReference type="InterPro" id="IPR036465">
    <property type="entry name" value="vWFA_dom_sf"/>
</dbReference>
<evidence type="ECO:0000259" key="1">
    <source>
        <dbReference type="PROSITE" id="PS50234"/>
    </source>
</evidence>
<feature type="domain" description="VWFA" evidence="1">
    <location>
        <begin position="1"/>
        <end position="98"/>
    </location>
</feature>
<keyword evidence="3" id="KW-1185">Reference proteome</keyword>
<dbReference type="InterPro" id="IPR002035">
    <property type="entry name" value="VWF_A"/>
</dbReference>
<sequence>PRFGTDTALGIQKVRDMIKTQGRPSAPRVAVVITDGRSTYPARTINQASLAKADGIVMIAVGVGDQVFMDELSNIATSERKLFNVTDFRSLQLIVRSLRDLICQAVGRNVESNINLIYLEVIIVELCQKYTHTLDEILQLFCGLIFNSFVASFPYQSSDGFFKKPTPS</sequence>
<feature type="non-terminal residue" evidence="2">
    <location>
        <position position="168"/>
    </location>
</feature>
<dbReference type="PANTHER" id="PTHR24020:SF84">
    <property type="entry name" value="VWFA DOMAIN-CONTAINING PROTEIN"/>
    <property type="match status" value="1"/>
</dbReference>
<dbReference type="PROSITE" id="PS50234">
    <property type="entry name" value="VWFA"/>
    <property type="match status" value="1"/>
</dbReference>
<dbReference type="PANTHER" id="PTHR24020">
    <property type="entry name" value="COLLAGEN ALPHA"/>
    <property type="match status" value="1"/>
</dbReference>
<dbReference type="Pfam" id="PF00092">
    <property type="entry name" value="VWA"/>
    <property type="match status" value="1"/>
</dbReference>
<dbReference type="InterPro" id="IPR050525">
    <property type="entry name" value="ECM_Assembly_Org"/>
</dbReference>
<organism evidence="2 3">
    <name type="scientific">Potamilus streckersoni</name>
    <dbReference type="NCBI Taxonomy" id="2493646"/>
    <lineage>
        <taxon>Eukaryota</taxon>
        <taxon>Metazoa</taxon>
        <taxon>Spiralia</taxon>
        <taxon>Lophotrochozoa</taxon>
        <taxon>Mollusca</taxon>
        <taxon>Bivalvia</taxon>
        <taxon>Autobranchia</taxon>
        <taxon>Heteroconchia</taxon>
        <taxon>Palaeoheterodonta</taxon>
        <taxon>Unionida</taxon>
        <taxon>Unionoidea</taxon>
        <taxon>Unionidae</taxon>
        <taxon>Ambleminae</taxon>
        <taxon>Lampsilini</taxon>
        <taxon>Potamilus</taxon>
    </lineage>
</organism>
<reference evidence="2" key="3">
    <citation type="submission" date="2023-05" db="EMBL/GenBank/DDBJ databases">
        <authorList>
            <person name="Smith C.H."/>
        </authorList>
    </citation>
    <scope>NUCLEOTIDE SEQUENCE</scope>
    <source>
        <strain evidence="2">CHS0354</strain>
        <tissue evidence="2">Mantle</tissue>
    </source>
</reference>
<accession>A0AAE0SYJ3</accession>
<comment type="caution">
    <text evidence="2">The sequence shown here is derived from an EMBL/GenBank/DDBJ whole genome shotgun (WGS) entry which is preliminary data.</text>
</comment>
<gene>
    <name evidence="2" type="ORF">CHS0354_023638</name>
</gene>
<evidence type="ECO:0000313" key="3">
    <source>
        <dbReference type="Proteomes" id="UP001195483"/>
    </source>
</evidence>
<dbReference type="AlphaFoldDB" id="A0AAE0SYJ3"/>
<name>A0AAE0SYJ3_9BIVA</name>
<evidence type="ECO:0000313" key="2">
    <source>
        <dbReference type="EMBL" id="KAK3600429.1"/>
    </source>
</evidence>
<protein>
    <recommendedName>
        <fullName evidence="1">VWFA domain-containing protein</fullName>
    </recommendedName>
</protein>